<gene>
    <name evidence="2" type="ORF">SO802_013297</name>
</gene>
<dbReference type="AlphaFoldDB" id="A0AAW2DAQ3"/>
<evidence type="ECO:0000313" key="2">
    <source>
        <dbReference type="EMBL" id="KAL0005736.1"/>
    </source>
</evidence>
<dbReference type="InterPro" id="IPR036397">
    <property type="entry name" value="RNaseH_sf"/>
</dbReference>
<dbReference type="InterPro" id="IPR052929">
    <property type="entry name" value="RNase_H-like_EbsB-rel"/>
</dbReference>
<dbReference type="InterPro" id="IPR002156">
    <property type="entry name" value="RNaseH_domain"/>
</dbReference>
<organism evidence="2 3">
    <name type="scientific">Lithocarpus litseifolius</name>
    <dbReference type="NCBI Taxonomy" id="425828"/>
    <lineage>
        <taxon>Eukaryota</taxon>
        <taxon>Viridiplantae</taxon>
        <taxon>Streptophyta</taxon>
        <taxon>Embryophyta</taxon>
        <taxon>Tracheophyta</taxon>
        <taxon>Spermatophyta</taxon>
        <taxon>Magnoliopsida</taxon>
        <taxon>eudicotyledons</taxon>
        <taxon>Gunneridae</taxon>
        <taxon>Pentapetalae</taxon>
        <taxon>rosids</taxon>
        <taxon>fabids</taxon>
        <taxon>Fagales</taxon>
        <taxon>Fagaceae</taxon>
        <taxon>Lithocarpus</taxon>
    </lineage>
</organism>
<proteinExistence type="predicted"/>
<dbReference type="CDD" id="cd06222">
    <property type="entry name" value="RNase_H_like"/>
    <property type="match status" value="1"/>
</dbReference>
<dbReference type="Gene3D" id="3.30.420.10">
    <property type="entry name" value="Ribonuclease H-like superfamily/Ribonuclease H"/>
    <property type="match status" value="1"/>
</dbReference>
<evidence type="ECO:0000259" key="1">
    <source>
        <dbReference type="Pfam" id="PF13456"/>
    </source>
</evidence>
<dbReference type="Proteomes" id="UP001459277">
    <property type="component" value="Unassembled WGS sequence"/>
</dbReference>
<dbReference type="InterPro" id="IPR044730">
    <property type="entry name" value="RNase_H-like_dom_plant"/>
</dbReference>
<name>A0AAW2DAQ3_9ROSI</name>
<accession>A0AAW2DAQ3</accession>
<dbReference type="SUPFAM" id="SSF53098">
    <property type="entry name" value="Ribonuclease H-like"/>
    <property type="match status" value="1"/>
</dbReference>
<feature type="domain" description="RNase H type-1" evidence="1">
    <location>
        <begin position="64"/>
        <end position="133"/>
    </location>
</feature>
<dbReference type="GO" id="GO:0003676">
    <property type="term" value="F:nucleic acid binding"/>
    <property type="evidence" value="ECO:0007669"/>
    <property type="project" value="InterPro"/>
</dbReference>
<keyword evidence="3" id="KW-1185">Reference proteome</keyword>
<protein>
    <recommendedName>
        <fullName evidence="1">RNase H type-1 domain-containing protein</fullName>
    </recommendedName>
</protein>
<dbReference type="GO" id="GO:0004523">
    <property type="term" value="F:RNA-DNA hybrid ribonuclease activity"/>
    <property type="evidence" value="ECO:0007669"/>
    <property type="project" value="InterPro"/>
</dbReference>
<dbReference type="InterPro" id="IPR012337">
    <property type="entry name" value="RNaseH-like_sf"/>
</dbReference>
<dbReference type="PANTHER" id="PTHR47074:SF48">
    <property type="entry name" value="POLYNUCLEOTIDYL TRANSFERASE, RIBONUCLEASE H-LIKE SUPERFAMILY PROTEIN"/>
    <property type="match status" value="1"/>
</dbReference>
<reference evidence="2 3" key="1">
    <citation type="submission" date="2024-01" db="EMBL/GenBank/DDBJ databases">
        <title>A telomere-to-telomere, gap-free genome of sweet tea (Lithocarpus litseifolius).</title>
        <authorList>
            <person name="Zhou J."/>
        </authorList>
    </citation>
    <scope>NUCLEOTIDE SEQUENCE [LARGE SCALE GENOMIC DNA]</scope>
    <source>
        <strain evidence="2">Zhou-2022a</strain>
        <tissue evidence="2">Leaf</tissue>
    </source>
</reference>
<dbReference type="EMBL" id="JAZDWU010000004">
    <property type="protein sequence ID" value="KAL0005736.1"/>
    <property type="molecule type" value="Genomic_DNA"/>
</dbReference>
<dbReference type="Pfam" id="PF13456">
    <property type="entry name" value="RVT_3"/>
    <property type="match status" value="1"/>
</dbReference>
<dbReference type="PANTHER" id="PTHR47074">
    <property type="entry name" value="BNAC02G40300D PROTEIN"/>
    <property type="match status" value="1"/>
</dbReference>
<evidence type="ECO:0000313" key="3">
    <source>
        <dbReference type="Proteomes" id="UP001459277"/>
    </source>
</evidence>
<comment type="caution">
    <text evidence="2">The sequence shown here is derived from an EMBL/GenBank/DDBJ whole genome shotgun (WGS) entry which is preliminary data.</text>
</comment>
<sequence>MGAQKKGATRFSEELAHVPLQAILLADSFTTKFRPITLDRPKVLSLSLSLSIWQTPPLGLVKINFDGAVFEDANMSGVGVVIKDNNGFVLASCSEKIPQAYKPDEIETLAAKKALSFAHELGFRCAILEGDSLGLI</sequence>